<organism evidence="2 3">
    <name type="scientific">Alicyclobacillus ferrooxydans</name>
    <dbReference type="NCBI Taxonomy" id="471514"/>
    <lineage>
        <taxon>Bacteria</taxon>
        <taxon>Bacillati</taxon>
        <taxon>Bacillota</taxon>
        <taxon>Bacilli</taxon>
        <taxon>Bacillales</taxon>
        <taxon>Alicyclobacillaceae</taxon>
        <taxon>Alicyclobacillus</taxon>
    </lineage>
</organism>
<dbReference type="AlphaFoldDB" id="A0A0P9EME4"/>
<proteinExistence type="predicted"/>
<evidence type="ECO:0000313" key="3">
    <source>
        <dbReference type="Proteomes" id="UP000050482"/>
    </source>
</evidence>
<feature type="transmembrane region" description="Helical" evidence="1">
    <location>
        <begin position="5"/>
        <end position="22"/>
    </location>
</feature>
<keyword evidence="3" id="KW-1185">Reference proteome</keyword>
<sequence length="98" mass="10576">MKKGLIWGAVVGVLSFLASLLFHTRAIVMNVGGTIGPIGILVGIIILLRGASFEDGMAVRDDTKSQRQVKAGSWLFAFALPPLLIAFLCWGIWPMPTH</sequence>
<feature type="transmembrane region" description="Helical" evidence="1">
    <location>
        <begin position="71"/>
        <end position="93"/>
    </location>
</feature>
<reference evidence="2 3" key="1">
    <citation type="submission" date="2015-09" db="EMBL/GenBank/DDBJ databases">
        <title>Draft genome sequence of Alicyclobacillus ferrooxydans DSM 22381.</title>
        <authorList>
            <person name="Hemp J."/>
        </authorList>
    </citation>
    <scope>NUCLEOTIDE SEQUENCE [LARGE SCALE GENOMIC DNA]</scope>
    <source>
        <strain evidence="2 3">TC-34</strain>
    </source>
</reference>
<dbReference type="STRING" id="471514.AN477_05835"/>
<keyword evidence="1" id="KW-1133">Transmembrane helix</keyword>
<dbReference type="PATRIC" id="fig|471514.4.peg.4139"/>
<evidence type="ECO:0000313" key="2">
    <source>
        <dbReference type="EMBL" id="KPV44530.1"/>
    </source>
</evidence>
<evidence type="ECO:0000256" key="1">
    <source>
        <dbReference type="SAM" id="Phobius"/>
    </source>
</evidence>
<name>A0A0P9EME4_9BACL</name>
<accession>A0A0P9EME4</accession>
<feature type="transmembrane region" description="Helical" evidence="1">
    <location>
        <begin position="28"/>
        <end position="50"/>
    </location>
</feature>
<comment type="caution">
    <text evidence="2">The sequence shown here is derived from an EMBL/GenBank/DDBJ whole genome shotgun (WGS) entry which is preliminary data.</text>
</comment>
<keyword evidence="1" id="KW-0472">Membrane</keyword>
<protein>
    <submittedName>
        <fullName evidence="2">Uncharacterized protein</fullName>
    </submittedName>
</protein>
<keyword evidence="1" id="KW-0812">Transmembrane</keyword>
<dbReference type="RefSeq" id="WP_054968241.1">
    <property type="nucleotide sequence ID" value="NZ_LJCO01000030.1"/>
</dbReference>
<dbReference type="EMBL" id="LJCO01000030">
    <property type="protein sequence ID" value="KPV44530.1"/>
    <property type="molecule type" value="Genomic_DNA"/>
</dbReference>
<gene>
    <name evidence="2" type="ORF">AN477_05835</name>
</gene>
<dbReference type="Proteomes" id="UP000050482">
    <property type="component" value="Unassembled WGS sequence"/>
</dbReference>